<dbReference type="Pfam" id="PF13229">
    <property type="entry name" value="Beta_helix"/>
    <property type="match status" value="1"/>
</dbReference>
<dbReference type="SUPFAM" id="SSF51126">
    <property type="entry name" value="Pectin lyase-like"/>
    <property type="match status" value="2"/>
</dbReference>
<dbReference type="RefSeq" id="WP_212902177.1">
    <property type="nucleotide sequence ID" value="NZ_BOPZ01000001.1"/>
</dbReference>
<dbReference type="SMART" id="SM00710">
    <property type="entry name" value="PbH1"/>
    <property type="match status" value="9"/>
</dbReference>
<dbReference type="AlphaFoldDB" id="A0A919RW44"/>
<comment type="caution">
    <text evidence="2">The sequence shown here is derived from an EMBL/GenBank/DDBJ whole genome shotgun (WGS) entry which is preliminary data.</text>
</comment>
<dbReference type="Gene3D" id="2.160.20.10">
    <property type="entry name" value="Single-stranded right-handed beta-helix, Pectin lyase-like"/>
    <property type="match status" value="3"/>
</dbReference>
<organism evidence="2 3">
    <name type="scientific">Clostridium polyendosporum</name>
    <dbReference type="NCBI Taxonomy" id="69208"/>
    <lineage>
        <taxon>Bacteria</taxon>
        <taxon>Bacillati</taxon>
        <taxon>Bacillota</taxon>
        <taxon>Clostridia</taxon>
        <taxon>Eubacteriales</taxon>
        <taxon>Clostridiaceae</taxon>
        <taxon>Clostridium</taxon>
    </lineage>
</organism>
<proteinExistence type="predicted"/>
<dbReference type="InterPro" id="IPR006626">
    <property type="entry name" value="PbH1"/>
</dbReference>
<dbReference type="InterPro" id="IPR011050">
    <property type="entry name" value="Pectin_lyase_fold/virulence"/>
</dbReference>
<dbReference type="InterPro" id="IPR039448">
    <property type="entry name" value="Beta_helix"/>
</dbReference>
<reference evidence="2" key="1">
    <citation type="submission" date="2021-03" db="EMBL/GenBank/DDBJ databases">
        <title>Taxonomic study of Clostridium polyendosporum from meadow-gley soil under rice.</title>
        <authorList>
            <person name="Kobayashi H."/>
            <person name="Tanizawa Y."/>
            <person name="Yagura M."/>
        </authorList>
    </citation>
    <scope>NUCLEOTIDE SEQUENCE</scope>
    <source>
        <strain evidence="2">JCM 30710</strain>
    </source>
</reference>
<dbReference type="InterPro" id="IPR012334">
    <property type="entry name" value="Pectin_lyas_fold"/>
</dbReference>
<feature type="domain" description="Right handed beta helix" evidence="1">
    <location>
        <begin position="632"/>
        <end position="771"/>
    </location>
</feature>
<accession>A0A919RW44</accession>
<dbReference type="EMBL" id="BOPZ01000001">
    <property type="protein sequence ID" value="GIM27414.1"/>
    <property type="molecule type" value="Genomic_DNA"/>
</dbReference>
<keyword evidence="3" id="KW-1185">Reference proteome</keyword>
<evidence type="ECO:0000313" key="2">
    <source>
        <dbReference type="EMBL" id="GIM27414.1"/>
    </source>
</evidence>
<evidence type="ECO:0000259" key="1">
    <source>
        <dbReference type="Pfam" id="PF13229"/>
    </source>
</evidence>
<name>A0A919RW44_9CLOT</name>
<protein>
    <recommendedName>
        <fullName evidence="1">Right handed beta helix domain-containing protein</fullName>
    </recommendedName>
</protein>
<sequence>MIKRIYIVFLYSLLVAFLLTFTENTNILNSELVRTQNLITNDSYRTGTRVASESKIKSAPEVPSKLTESLITVKEVIDYLGTDADKTIEEAHKNLINFKNLIEKNNGNVIATLNEKNYDAFQLSKPVKEYDIELSRWGIYNDGTHPKENLKGLNSALAWASSNGYNKIHLKSGTYLVDVGLPECAGTKGITIPNNTEFVMDSDTIIKAETNSSTAYHIIYIENKENIKITGGQIIGDKDTHFYGVTSGFEKGSLDNRGNLIKDNTKIRSPLIDADAYPGTLGSSYGVIRAVATENVKVPKFDIFFYDSKNNFKGASYNQVWGSVKYPTGVTKFRFVLSQNNTDDVKVTIKNGTYYTYEAGIGIQVVSSKNIVIKNVTISNMTGDAICVGGRYVDGSTYKQHPISYDVIVQDCHLFNCRRQGVTIGGVANMTVARCYIHDIRGTAPQFGIDIEGDIFKNENITIRGNFFENNGAGDIVNCDGKYVDVQNNLLTGTVGLNVGQNLTLKNNICLGTWIMNISTLDCKDNTIENNIFVNGWIRPNVSLNTKIINNKMIEGKITFNGENILLKGNSVYSSGKKDSGIGIWNASGMADNNKLIGCAIGGSILPTNSFTWNNLNIKNYKYISIPPGNYINCTFESGSNTVGLYTADVGLSSDGAYSFNNCKFIEYKRSALESGASNLNLKVTNCTFQTSSSGRAALSFPKGKSLEFSNNTINITQATKYTKGIDLLASCNAIFSNNTINMPEGNHIGIDTASSSGTAKITNNKLTNCKLNTKDSDIVN</sequence>
<dbReference type="Proteomes" id="UP000679179">
    <property type="component" value="Unassembled WGS sequence"/>
</dbReference>
<evidence type="ECO:0000313" key="3">
    <source>
        <dbReference type="Proteomes" id="UP000679179"/>
    </source>
</evidence>
<gene>
    <name evidence="2" type="ORF">CPJCM30710_00800</name>
</gene>